<accession>A0A2G5EGG2</accession>
<protein>
    <submittedName>
        <fullName evidence="1">Uncharacterized protein</fullName>
    </submittedName>
</protein>
<organism evidence="1 2">
    <name type="scientific">Aquilegia coerulea</name>
    <name type="common">Rocky mountain columbine</name>
    <dbReference type="NCBI Taxonomy" id="218851"/>
    <lineage>
        <taxon>Eukaryota</taxon>
        <taxon>Viridiplantae</taxon>
        <taxon>Streptophyta</taxon>
        <taxon>Embryophyta</taxon>
        <taxon>Tracheophyta</taxon>
        <taxon>Spermatophyta</taxon>
        <taxon>Magnoliopsida</taxon>
        <taxon>Ranunculales</taxon>
        <taxon>Ranunculaceae</taxon>
        <taxon>Thalictroideae</taxon>
        <taxon>Aquilegia</taxon>
    </lineage>
</organism>
<dbReference type="OrthoDB" id="2160351at2759"/>
<keyword evidence="2" id="KW-1185">Reference proteome</keyword>
<dbReference type="InParanoid" id="A0A2G5EGG2"/>
<evidence type="ECO:0000313" key="2">
    <source>
        <dbReference type="Proteomes" id="UP000230069"/>
    </source>
</evidence>
<dbReference type="AlphaFoldDB" id="A0A2G5EGG2"/>
<evidence type="ECO:0000313" key="1">
    <source>
        <dbReference type="EMBL" id="PIA54846.1"/>
    </source>
</evidence>
<gene>
    <name evidence="1" type="ORF">AQUCO_00901025v1</name>
</gene>
<dbReference type="EMBL" id="KZ305026">
    <property type="protein sequence ID" value="PIA54846.1"/>
    <property type="molecule type" value="Genomic_DNA"/>
</dbReference>
<name>A0A2G5EGG2_AQUCA</name>
<dbReference type="Proteomes" id="UP000230069">
    <property type="component" value="Unassembled WGS sequence"/>
</dbReference>
<reference evidence="1 2" key="1">
    <citation type="submission" date="2017-09" db="EMBL/GenBank/DDBJ databases">
        <title>WGS assembly of Aquilegia coerulea Goldsmith.</title>
        <authorList>
            <person name="Hodges S."/>
            <person name="Kramer E."/>
            <person name="Nordborg M."/>
            <person name="Tomkins J."/>
            <person name="Borevitz J."/>
            <person name="Derieg N."/>
            <person name="Yan J."/>
            <person name="Mihaltcheva S."/>
            <person name="Hayes R.D."/>
            <person name="Rokhsar D."/>
        </authorList>
    </citation>
    <scope>NUCLEOTIDE SEQUENCE [LARGE SCALE GENOMIC DNA]</scope>
    <source>
        <strain evidence="2">cv. Goldsmith</strain>
    </source>
</reference>
<proteinExistence type="predicted"/>
<sequence>MHELYNKYINSQFGKHIEDSAYLDIFSQPNHVPRNLKLTRSTHLEHLLEYLIHFFQRTKPLQNIDRIFKVETEFVELWDDYKIEGLENKGLENGHISTVIDLDYYSTVEELMEVCPEKLKEGSAALGLKNWWYGESANREAIPYKGSRCVGLNGAPDASQQTDDVGQISLMETKLKRIYELLSEIGFLVFCLLYIRCTSALTLSDVSIYSVSYHIATNENFVKKQALTYEEMEAARKEEEVQADTKSDNEKQ</sequence>
<dbReference type="STRING" id="218851.A0A2G5EGG2"/>